<evidence type="ECO:0000256" key="6">
    <source>
        <dbReference type="ARBA" id="ARBA00023004"/>
    </source>
</evidence>
<dbReference type="GO" id="GO:0009279">
    <property type="term" value="C:cell outer membrane"/>
    <property type="evidence" value="ECO:0007669"/>
    <property type="project" value="UniProtKB-SubCell"/>
</dbReference>
<dbReference type="GO" id="GO:0006826">
    <property type="term" value="P:iron ion transport"/>
    <property type="evidence" value="ECO:0007669"/>
    <property type="project" value="UniProtKB-KW"/>
</dbReference>
<dbReference type="Gene3D" id="2.40.170.20">
    <property type="entry name" value="TonB-dependent receptor, beta-barrel domain"/>
    <property type="match status" value="1"/>
</dbReference>
<dbReference type="PANTHER" id="PTHR32552">
    <property type="entry name" value="FERRICHROME IRON RECEPTOR-RELATED"/>
    <property type="match status" value="1"/>
</dbReference>
<comment type="subcellular location">
    <subcellularLocation>
        <location evidence="1 11">Cell outer membrane</location>
        <topology evidence="1 11">Multi-pass membrane protein</topology>
    </subcellularLocation>
</comment>
<gene>
    <name evidence="14" type="ORF">FHR99_002924</name>
</gene>
<evidence type="ECO:0000256" key="3">
    <source>
        <dbReference type="ARBA" id="ARBA00022452"/>
    </source>
</evidence>
<keyword evidence="2 11" id="KW-0813">Transport</keyword>
<name>A0A7W4Z843_9GAMM</name>
<evidence type="ECO:0000256" key="9">
    <source>
        <dbReference type="ARBA" id="ARBA00023136"/>
    </source>
</evidence>
<keyword evidence="7" id="KW-0406">Ion transport</keyword>
<evidence type="ECO:0000256" key="10">
    <source>
        <dbReference type="ARBA" id="ARBA00023237"/>
    </source>
</evidence>
<evidence type="ECO:0000256" key="11">
    <source>
        <dbReference type="PROSITE-ProRule" id="PRU01360"/>
    </source>
</evidence>
<proteinExistence type="inferred from homology"/>
<dbReference type="InterPro" id="IPR000531">
    <property type="entry name" value="Beta-barrel_TonB"/>
</dbReference>
<accession>A0A7W4Z843</accession>
<evidence type="ECO:0000256" key="7">
    <source>
        <dbReference type="ARBA" id="ARBA00023065"/>
    </source>
</evidence>
<dbReference type="EMBL" id="JACHWY010000003">
    <property type="protein sequence ID" value="MBB3048650.1"/>
    <property type="molecule type" value="Genomic_DNA"/>
</dbReference>
<evidence type="ECO:0000313" key="15">
    <source>
        <dbReference type="Proteomes" id="UP000537130"/>
    </source>
</evidence>
<evidence type="ECO:0000256" key="4">
    <source>
        <dbReference type="ARBA" id="ARBA00022496"/>
    </source>
</evidence>
<evidence type="ECO:0000313" key="14">
    <source>
        <dbReference type="EMBL" id="MBB3048650.1"/>
    </source>
</evidence>
<dbReference type="InterPro" id="IPR036942">
    <property type="entry name" value="Beta-barrel_TonB_sf"/>
</dbReference>
<keyword evidence="4" id="KW-0410">Iron transport</keyword>
<feature type="region of interest" description="Disordered" evidence="12">
    <location>
        <begin position="159"/>
        <end position="187"/>
    </location>
</feature>
<keyword evidence="8" id="KW-0798">TonB box</keyword>
<dbReference type="RefSeq" id="WP_246386951.1">
    <property type="nucleotide sequence ID" value="NZ_JACHWY010000003.1"/>
</dbReference>
<comment type="similarity">
    <text evidence="11">Belongs to the TonB-dependent receptor family.</text>
</comment>
<dbReference type="Proteomes" id="UP000537130">
    <property type="component" value="Unassembled WGS sequence"/>
</dbReference>
<evidence type="ECO:0000256" key="2">
    <source>
        <dbReference type="ARBA" id="ARBA00022448"/>
    </source>
</evidence>
<keyword evidence="10 11" id="KW-0998">Cell outer membrane</keyword>
<evidence type="ECO:0000259" key="13">
    <source>
        <dbReference type="Pfam" id="PF00593"/>
    </source>
</evidence>
<dbReference type="AlphaFoldDB" id="A0A7W4Z843"/>
<evidence type="ECO:0000256" key="12">
    <source>
        <dbReference type="SAM" id="MobiDB-lite"/>
    </source>
</evidence>
<comment type="caution">
    <text evidence="14">The sequence shown here is derived from an EMBL/GenBank/DDBJ whole genome shotgun (WGS) entry which is preliminary data.</text>
</comment>
<dbReference type="SUPFAM" id="SSF56935">
    <property type="entry name" value="Porins"/>
    <property type="match status" value="1"/>
</dbReference>
<sequence length="447" mass="49884">MSESLELKYIGAYRELENFTHQNYHAGERGEHATFITEFDIEQEQTTHELQLLGSGFNDRLDYVVGAYAFTERADSYDLTVVPEFDIDLTGDGVNDARATINAMRDVSIDNEAQAIFGQATYTPEWLDSRLHVTLGWRSSRDSRQATLKNVNRLSNIQPASGLPFPTPTEVVLEDPQGRGDRDFSDSSPSLVLAYDLAETTNIYAKWVNGYKTGGYNVRASSVERFNAGFDAEQLVSTELGLKGEYLDRRLRLNVAVFAADYDDIQVNVQTDPNDPTVTDVLNAGEAIIEGVEMDLTVLLGEATTLSFSYGYLDTDYEVVRDAEGNDVTAEFRFVNAPTHSATLGLDYTFSGIQFADARLSIDYSWQDDKFTSSNIKDGHYIVDSYGVWNARFSMADIRALGGGIDVALWARNIADEEYYIAHFNALFPSAVFGDPRSYGLDLAYRF</sequence>
<feature type="compositionally biased region" description="Basic and acidic residues" evidence="12">
    <location>
        <begin position="176"/>
        <end position="185"/>
    </location>
</feature>
<organism evidence="14 15">
    <name type="scientific">Litorivivens lipolytica</name>
    <dbReference type="NCBI Taxonomy" id="1524264"/>
    <lineage>
        <taxon>Bacteria</taxon>
        <taxon>Pseudomonadati</taxon>
        <taxon>Pseudomonadota</taxon>
        <taxon>Gammaproteobacteria</taxon>
        <taxon>Litorivivens</taxon>
    </lineage>
</organism>
<evidence type="ECO:0000256" key="1">
    <source>
        <dbReference type="ARBA" id="ARBA00004571"/>
    </source>
</evidence>
<dbReference type="PROSITE" id="PS52016">
    <property type="entry name" value="TONB_DEPENDENT_REC_3"/>
    <property type="match status" value="1"/>
</dbReference>
<dbReference type="InterPro" id="IPR039426">
    <property type="entry name" value="TonB-dep_rcpt-like"/>
</dbReference>
<dbReference type="Pfam" id="PF00593">
    <property type="entry name" value="TonB_dep_Rec_b-barrel"/>
    <property type="match status" value="1"/>
</dbReference>
<keyword evidence="15" id="KW-1185">Reference proteome</keyword>
<keyword evidence="14" id="KW-0675">Receptor</keyword>
<dbReference type="PANTHER" id="PTHR32552:SF81">
    <property type="entry name" value="TONB-DEPENDENT OUTER MEMBRANE RECEPTOR"/>
    <property type="match status" value="1"/>
</dbReference>
<feature type="domain" description="TonB-dependent receptor-like beta-barrel" evidence="13">
    <location>
        <begin position="13"/>
        <end position="395"/>
    </location>
</feature>
<keyword evidence="9 11" id="KW-0472">Membrane</keyword>
<keyword evidence="5 11" id="KW-0812">Transmembrane</keyword>
<evidence type="ECO:0000256" key="5">
    <source>
        <dbReference type="ARBA" id="ARBA00022692"/>
    </source>
</evidence>
<keyword evidence="6" id="KW-0408">Iron</keyword>
<evidence type="ECO:0000256" key="8">
    <source>
        <dbReference type="ARBA" id="ARBA00023077"/>
    </source>
</evidence>
<reference evidence="14 15" key="1">
    <citation type="submission" date="2020-08" db="EMBL/GenBank/DDBJ databases">
        <title>Genomic Encyclopedia of Type Strains, Phase III (KMG-III): the genomes of soil and plant-associated and newly described type strains.</title>
        <authorList>
            <person name="Whitman W."/>
        </authorList>
    </citation>
    <scope>NUCLEOTIDE SEQUENCE [LARGE SCALE GENOMIC DNA]</scope>
    <source>
        <strain evidence="14 15">CECT 8654</strain>
    </source>
</reference>
<protein>
    <submittedName>
        <fullName evidence="14">Outer membrane receptor protein involved in Fe transport</fullName>
    </submittedName>
</protein>
<keyword evidence="3 11" id="KW-1134">Transmembrane beta strand</keyword>